<evidence type="ECO:0000313" key="3">
    <source>
        <dbReference type="EMBL" id="CAD5126942.1"/>
    </source>
</evidence>
<comment type="caution">
    <text evidence="3">The sequence shown here is derived from an EMBL/GenBank/DDBJ whole genome shotgun (WGS) entry which is preliminary data.</text>
</comment>
<evidence type="ECO:0000256" key="1">
    <source>
        <dbReference type="SAM" id="Coils"/>
    </source>
</evidence>
<dbReference type="AlphaFoldDB" id="A0A7I8WFR1"/>
<feature type="region of interest" description="Disordered" evidence="2">
    <location>
        <begin position="234"/>
        <end position="279"/>
    </location>
</feature>
<evidence type="ECO:0000256" key="2">
    <source>
        <dbReference type="SAM" id="MobiDB-lite"/>
    </source>
</evidence>
<organism evidence="3 4">
    <name type="scientific">Dimorphilus gyrociliatus</name>
    <dbReference type="NCBI Taxonomy" id="2664684"/>
    <lineage>
        <taxon>Eukaryota</taxon>
        <taxon>Metazoa</taxon>
        <taxon>Spiralia</taxon>
        <taxon>Lophotrochozoa</taxon>
        <taxon>Annelida</taxon>
        <taxon>Polychaeta</taxon>
        <taxon>Polychaeta incertae sedis</taxon>
        <taxon>Dinophilidae</taxon>
        <taxon>Dimorphilus</taxon>
    </lineage>
</organism>
<feature type="region of interest" description="Disordered" evidence="2">
    <location>
        <begin position="321"/>
        <end position="345"/>
    </location>
</feature>
<feature type="compositionally biased region" description="Acidic residues" evidence="2">
    <location>
        <begin position="266"/>
        <end position="279"/>
    </location>
</feature>
<keyword evidence="1" id="KW-0175">Coiled coil</keyword>
<dbReference type="EMBL" id="CAJFCJ010000107">
    <property type="protein sequence ID" value="CAD5126942.1"/>
    <property type="molecule type" value="Genomic_DNA"/>
</dbReference>
<feature type="compositionally biased region" description="Basic and acidic residues" evidence="2">
    <location>
        <begin position="255"/>
        <end position="265"/>
    </location>
</feature>
<gene>
    <name evidence="3" type="ORF">DGYR_LOCUS14159</name>
</gene>
<evidence type="ECO:0000313" key="4">
    <source>
        <dbReference type="Proteomes" id="UP000549394"/>
    </source>
</evidence>
<protein>
    <submittedName>
        <fullName evidence="3">DgyrCDS14951</fullName>
    </submittedName>
</protein>
<feature type="compositionally biased region" description="Polar residues" evidence="2">
    <location>
        <begin position="237"/>
        <end position="254"/>
    </location>
</feature>
<dbReference type="Proteomes" id="UP000549394">
    <property type="component" value="Unassembled WGS sequence"/>
</dbReference>
<keyword evidence="4" id="KW-1185">Reference proteome</keyword>
<sequence length="421" mass="47791">MPASRCMTNKCKLCPALIQGGSWSSRDGRITKKIEGDLNCNSDHLFFIADCKKCNWAMASFTISPLHRMYGFSLKKSKTSKDNVGALALHMRTCNTTNIRILPIMVHQRQNTSMSRKGTNPNEFPCSTRPTIVSIQGVTLELLENFNTPLPKELAHEQYENSVLCNNKYSYVGLSRPTLNNLRKDNLDLRNKVVELESTIKASSRKGLHQVLPTSRTGYCGKFKIEPVTINLEDLDSNSTPGAQQTIDRGAQQTPDKEMVPTKEQTEEEEDDDNYDDMEDGEYQYESTPKENSNIGIQQRLLIKRSGDEFEYRLWQWTPKQNQAPRRTKKTGRKTPYSRAPDKPRWVQVTKSQTAPDANGFKGSLSDKEKALTRAMSKTYSSIHQIERLKEYNPWTKKAMDMMDSIRITGGPLLGKDSTTT</sequence>
<proteinExistence type="predicted"/>
<reference evidence="3 4" key="1">
    <citation type="submission" date="2020-08" db="EMBL/GenBank/DDBJ databases">
        <authorList>
            <person name="Hejnol A."/>
        </authorList>
    </citation>
    <scope>NUCLEOTIDE SEQUENCE [LARGE SCALE GENOMIC DNA]</scope>
</reference>
<name>A0A7I8WFR1_9ANNE</name>
<feature type="coiled-coil region" evidence="1">
    <location>
        <begin position="179"/>
        <end position="206"/>
    </location>
</feature>
<accession>A0A7I8WFR1</accession>